<evidence type="ECO:0000256" key="1">
    <source>
        <dbReference type="ARBA" id="ARBA00006738"/>
    </source>
</evidence>
<dbReference type="AlphaFoldDB" id="M3HHH5"/>
<dbReference type="Gene3D" id="3.40.1350.10">
    <property type="match status" value="1"/>
</dbReference>
<protein>
    <recommendedName>
        <fullName evidence="2">UPF0102 protein LEP1GSC123_1574</fullName>
    </recommendedName>
</protein>
<dbReference type="SUPFAM" id="SSF52980">
    <property type="entry name" value="Restriction endonuclease-like"/>
    <property type="match status" value="1"/>
</dbReference>
<comment type="similarity">
    <text evidence="1 2">Belongs to the UPF0102 family.</text>
</comment>
<dbReference type="BioCyc" id="LBOR1193007:G11KN-3171-MONOMER"/>
<evidence type="ECO:0000313" key="4">
    <source>
        <dbReference type="Proteomes" id="UP000011783"/>
    </source>
</evidence>
<dbReference type="InterPro" id="IPR003509">
    <property type="entry name" value="UPF0102_YraN-like"/>
</dbReference>
<accession>M3HHH5</accession>
<dbReference type="InterPro" id="IPR011856">
    <property type="entry name" value="tRNA_endonuc-like_dom_sf"/>
</dbReference>
<sequence length="161" mass="19046">MSRFKKIKGDEGESIASDFLISIGHEILKRNYRFLYCEIDIISIKEEVLYFSEVKFWKEFESFDPRFTFNFAKQTRMRKAASGFLSENLSLQNHFVSFCLVSINEKRDVNIILIYFEIVIQILSTSTEFLNCLRVLKEESLKSLQGSNYEEHHDFRESGRI</sequence>
<comment type="caution">
    <text evidence="3">The sequence shown here is derived from an EMBL/GenBank/DDBJ whole genome shotgun (WGS) entry which is preliminary data.</text>
</comment>
<dbReference type="Pfam" id="PF02021">
    <property type="entry name" value="UPF0102"/>
    <property type="match status" value="1"/>
</dbReference>
<proteinExistence type="inferred from homology"/>
<dbReference type="HAMAP" id="MF_00048">
    <property type="entry name" value="UPF0102"/>
    <property type="match status" value="1"/>
</dbReference>
<dbReference type="Proteomes" id="UP000011783">
    <property type="component" value="Unassembled WGS sequence"/>
</dbReference>
<dbReference type="GO" id="GO:0003676">
    <property type="term" value="F:nucleic acid binding"/>
    <property type="evidence" value="ECO:0007669"/>
    <property type="project" value="InterPro"/>
</dbReference>
<dbReference type="PANTHER" id="PTHR34039">
    <property type="entry name" value="UPF0102 PROTEIN YRAN"/>
    <property type="match status" value="1"/>
</dbReference>
<name>M3HHH5_LEPBO</name>
<dbReference type="NCBIfam" id="NF009157">
    <property type="entry name" value="PRK12497.4-3"/>
    <property type="match status" value="1"/>
</dbReference>
<dbReference type="InterPro" id="IPR011335">
    <property type="entry name" value="Restrct_endonuc-II-like"/>
</dbReference>
<organism evidence="3 4">
    <name type="scientific">Leptospira borgpetersenii str. 200701203</name>
    <dbReference type="NCBI Taxonomy" id="1193007"/>
    <lineage>
        <taxon>Bacteria</taxon>
        <taxon>Pseudomonadati</taxon>
        <taxon>Spirochaetota</taxon>
        <taxon>Spirochaetia</taxon>
        <taxon>Leptospirales</taxon>
        <taxon>Leptospiraceae</taxon>
        <taxon>Leptospira</taxon>
    </lineage>
</organism>
<evidence type="ECO:0000256" key="2">
    <source>
        <dbReference type="HAMAP-Rule" id="MF_00048"/>
    </source>
</evidence>
<dbReference type="PANTHER" id="PTHR34039:SF1">
    <property type="entry name" value="UPF0102 PROTEIN YRAN"/>
    <property type="match status" value="1"/>
</dbReference>
<evidence type="ECO:0000313" key="3">
    <source>
        <dbReference type="EMBL" id="EMF97535.1"/>
    </source>
</evidence>
<dbReference type="EMBL" id="AKWO02000110">
    <property type="protein sequence ID" value="EMF97535.1"/>
    <property type="molecule type" value="Genomic_DNA"/>
</dbReference>
<gene>
    <name evidence="3" type="ORF">LEP1GSC123_1574</name>
</gene>
<reference evidence="3 4" key="1">
    <citation type="submission" date="2013-01" db="EMBL/GenBank/DDBJ databases">
        <authorList>
            <person name="Harkins D.M."/>
            <person name="Durkin A.S."/>
            <person name="Brinkac L.M."/>
            <person name="Haft D.H."/>
            <person name="Selengut J.D."/>
            <person name="Sanka R."/>
            <person name="DePew J."/>
            <person name="Purushe J."/>
            <person name="Picardeau M."/>
            <person name="Werts C."/>
            <person name="Goarant C."/>
            <person name="Vinetz J.M."/>
            <person name="Sutton G.G."/>
            <person name="Nierman W.C."/>
            <person name="Fouts D.E."/>
        </authorList>
    </citation>
    <scope>NUCLEOTIDE SEQUENCE [LARGE SCALE GENOMIC DNA]</scope>
    <source>
        <strain evidence="3 4">200701203</strain>
    </source>
</reference>